<feature type="transmembrane region" description="Helical" evidence="7">
    <location>
        <begin position="134"/>
        <end position="157"/>
    </location>
</feature>
<gene>
    <name evidence="9" type="ORF">F5Z01DRAFT_665634</name>
</gene>
<feature type="transmembrane region" description="Helical" evidence="7">
    <location>
        <begin position="251"/>
        <end position="277"/>
    </location>
</feature>
<evidence type="ECO:0000256" key="4">
    <source>
        <dbReference type="ARBA" id="ARBA00023136"/>
    </source>
</evidence>
<comment type="caution">
    <text evidence="9">The sequence shown here is derived from an EMBL/GenBank/DDBJ whole genome shotgun (WGS) entry which is preliminary data.</text>
</comment>
<name>A0A9P7ZFE5_9HYPO</name>
<dbReference type="PANTHER" id="PTHR33048:SF55">
    <property type="entry name" value="INTEGRAL MEMBRANE PROTEIN"/>
    <property type="match status" value="1"/>
</dbReference>
<evidence type="ECO:0000256" key="5">
    <source>
        <dbReference type="ARBA" id="ARBA00038359"/>
    </source>
</evidence>
<organism evidence="9 10">
    <name type="scientific">Emericellopsis atlantica</name>
    <dbReference type="NCBI Taxonomy" id="2614577"/>
    <lineage>
        <taxon>Eukaryota</taxon>
        <taxon>Fungi</taxon>
        <taxon>Dikarya</taxon>
        <taxon>Ascomycota</taxon>
        <taxon>Pezizomycotina</taxon>
        <taxon>Sordariomycetes</taxon>
        <taxon>Hypocreomycetidae</taxon>
        <taxon>Hypocreales</taxon>
        <taxon>Bionectriaceae</taxon>
        <taxon>Emericellopsis</taxon>
    </lineage>
</organism>
<proteinExistence type="inferred from homology"/>
<feature type="transmembrane region" description="Helical" evidence="7">
    <location>
        <begin position="20"/>
        <end position="44"/>
    </location>
</feature>
<dbReference type="EMBL" id="MU251275">
    <property type="protein sequence ID" value="KAG9250667.1"/>
    <property type="molecule type" value="Genomic_DNA"/>
</dbReference>
<evidence type="ECO:0000259" key="8">
    <source>
        <dbReference type="Pfam" id="PF20684"/>
    </source>
</evidence>
<evidence type="ECO:0000256" key="1">
    <source>
        <dbReference type="ARBA" id="ARBA00004141"/>
    </source>
</evidence>
<dbReference type="InterPro" id="IPR052337">
    <property type="entry name" value="SAT4-like"/>
</dbReference>
<feature type="region of interest" description="Disordered" evidence="6">
    <location>
        <begin position="288"/>
        <end position="342"/>
    </location>
</feature>
<accession>A0A9P7ZFE5</accession>
<dbReference type="Pfam" id="PF20684">
    <property type="entry name" value="Fung_rhodopsin"/>
    <property type="match status" value="1"/>
</dbReference>
<keyword evidence="9" id="KW-0675">Receptor</keyword>
<keyword evidence="4 7" id="KW-0472">Membrane</keyword>
<feature type="transmembrane region" description="Helical" evidence="7">
    <location>
        <begin position="209"/>
        <end position="231"/>
    </location>
</feature>
<evidence type="ECO:0000256" key="6">
    <source>
        <dbReference type="SAM" id="MobiDB-lite"/>
    </source>
</evidence>
<sequence>MTLNSGGEAASQGSEDGNVAYLVYAPSGVLLFICPILLILRLWVRSRVDGKLKADDLTALIACFFGLLTSAVLIASCQHGVGRHWADLGVIERRDSLKYLYVSRVMDKLSLDLAKCSVVLFYLRVFGKIRWFRCCCICLMVIIGGHCFAAVFAVLFQCQPPRKAWRTSIDGACIDNGQFWLANAGFSIATDVIILMLPMRLVFALRGPGLRRVALTVLFALGLFVLAASSLRMMSIDALATTSDITYDITYVMWTIIEVQVALVTANLSALGPLLGLCHQLKGRTGRYLSPSKSSDKRPGVSQSQWPQPHHADHSAMSIVIERSGEAHPEAPPNGVLQTTEFSVLYPPASDDSLRR</sequence>
<evidence type="ECO:0000313" key="9">
    <source>
        <dbReference type="EMBL" id="KAG9250667.1"/>
    </source>
</evidence>
<dbReference type="Proteomes" id="UP000887229">
    <property type="component" value="Unassembled WGS sequence"/>
</dbReference>
<feature type="transmembrane region" description="Helical" evidence="7">
    <location>
        <begin position="177"/>
        <end position="197"/>
    </location>
</feature>
<dbReference type="InterPro" id="IPR049326">
    <property type="entry name" value="Rhodopsin_dom_fungi"/>
</dbReference>
<evidence type="ECO:0000256" key="7">
    <source>
        <dbReference type="SAM" id="Phobius"/>
    </source>
</evidence>
<dbReference type="OrthoDB" id="3648173at2759"/>
<dbReference type="GeneID" id="70295072"/>
<dbReference type="AlphaFoldDB" id="A0A9P7ZFE5"/>
<keyword evidence="3 7" id="KW-1133">Transmembrane helix</keyword>
<evidence type="ECO:0000313" key="10">
    <source>
        <dbReference type="Proteomes" id="UP000887229"/>
    </source>
</evidence>
<dbReference type="GO" id="GO:0016020">
    <property type="term" value="C:membrane"/>
    <property type="evidence" value="ECO:0007669"/>
    <property type="project" value="UniProtKB-SubCell"/>
</dbReference>
<protein>
    <submittedName>
        <fullName evidence="9">PTH11-typeG-protein-coupled receptor</fullName>
    </submittedName>
</protein>
<dbReference type="RefSeq" id="XP_046114591.1">
    <property type="nucleotide sequence ID" value="XM_046264169.1"/>
</dbReference>
<feature type="domain" description="Rhodopsin" evidence="8">
    <location>
        <begin position="40"/>
        <end position="275"/>
    </location>
</feature>
<comment type="subcellular location">
    <subcellularLocation>
        <location evidence="1">Membrane</location>
        <topology evidence="1">Multi-pass membrane protein</topology>
    </subcellularLocation>
</comment>
<comment type="similarity">
    <text evidence="5">Belongs to the SAT4 family.</text>
</comment>
<evidence type="ECO:0000256" key="3">
    <source>
        <dbReference type="ARBA" id="ARBA00022989"/>
    </source>
</evidence>
<evidence type="ECO:0000256" key="2">
    <source>
        <dbReference type="ARBA" id="ARBA00022692"/>
    </source>
</evidence>
<reference evidence="9" key="1">
    <citation type="journal article" date="2021" name="IMA Fungus">
        <title>Genomic characterization of three marine fungi, including Emericellopsis atlantica sp. nov. with signatures of a generalist lifestyle and marine biomass degradation.</title>
        <authorList>
            <person name="Hagestad O.C."/>
            <person name="Hou L."/>
            <person name="Andersen J.H."/>
            <person name="Hansen E.H."/>
            <person name="Altermark B."/>
            <person name="Li C."/>
            <person name="Kuhnert E."/>
            <person name="Cox R.J."/>
            <person name="Crous P.W."/>
            <person name="Spatafora J.W."/>
            <person name="Lail K."/>
            <person name="Amirebrahimi M."/>
            <person name="Lipzen A."/>
            <person name="Pangilinan J."/>
            <person name="Andreopoulos W."/>
            <person name="Hayes R.D."/>
            <person name="Ng V."/>
            <person name="Grigoriev I.V."/>
            <person name="Jackson S.A."/>
            <person name="Sutton T.D.S."/>
            <person name="Dobson A.D.W."/>
            <person name="Rama T."/>
        </authorList>
    </citation>
    <scope>NUCLEOTIDE SEQUENCE</scope>
    <source>
        <strain evidence="9">TS7</strain>
    </source>
</reference>
<keyword evidence="10" id="KW-1185">Reference proteome</keyword>
<feature type="transmembrane region" description="Helical" evidence="7">
    <location>
        <begin position="56"/>
        <end position="75"/>
    </location>
</feature>
<keyword evidence="2 7" id="KW-0812">Transmembrane</keyword>
<dbReference type="PANTHER" id="PTHR33048">
    <property type="entry name" value="PTH11-LIKE INTEGRAL MEMBRANE PROTEIN (AFU_ORTHOLOGUE AFUA_5G11245)"/>
    <property type="match status" value="1"/>
</dbReference>